<evidence type="ECO:0000256" key="9">
    <source>
        <dbReference type="ARBA" id="ARBA00022898"/>
    </source>
</evidence>
<sequence>MELNVNQFKKDYLRRLKAKSGRPLEESTVWDQYHALGSLIKEYMTDDWVGTSIAYNKLDTRQVFYFSMEFLTGKLLCDYMHAMGVFEVVEQGLTDLGLSLETISEAERDQGLGNGGLGRLAACFMDSMASVGIPGHGIGIRFNFGLFEQKIINGYQVEFPDRWLENRNVWEVKMPDKAVEVHFGGSVRQDYIGGRNVFFLENTEVVMAVPYDTPIPGYQNGIVNTLRLYSAEAKTPDFDLAGFSRGDYNRVFSEKYAVEAISQVLYPDDAYENGRLLRLKQEYFFVSAGLQGIMRSFKRSGLPIRDFHKYNAIHINDTHPALAIPELMRLLMDIEELNWEEAWKITTQTISYTNHTLLHEAMEKWPVDVMKSLLPRIFMIIEEIDRRFNQITERLYHQVDPRRSQQMAIIGDGQVRMAHLCIVGSHSVNGVAKLHSELLATKELKPFNEFYAGKFNNKTNGITHRRWLLHSNPRLSAHITEAIGDEWIKEPESLGRLMKYHSDPAYLEKLMAIKRANKVDFSNYLHKTSGVSIDPDSIYDIQIKRLHEYKRQTLNILHIMSMYLRLKEDPDLDLIPRTFLFGAKAAPGYQTAKQTIKLINAVGDLINADKDVNEKLKVVFVENYGVTVAEHIIPSADISEQISTASKEASGTGNMKLMMNGAVTVATLDGANIEILEAVGKDNIFLFGLTAEEVYRYTENHSYKAFEIYQNNPLLRRAIDMMTDGTLNVSPEEFYLIRSALLDHNDAFFVLKDFESYANIQKKACEAYRDKKRWSAMSLVNIAKSGIFSSDRTIRDYNRDIWKAPVFETLKGSL</sequence>
<organism evidence="14 15">
    <name type="scientific">Acidaminobacter hydrogenoformans DSM 2784</name>
    <dbReference type="NCBI Taxonomy" id="1120920"/>
    <lineage>
        <taxon>Bacteria</taxon>
        <taxon>Bacillati</taxon>
        <taxon>Bacillota</taxon>
        <taxon>Clostridia</taxon>
        <taxon>Peptostreptococcales</taxon>
        <taxon>Acidaminobacteraceae</taxon>
        <taxon>Acidaminobacter</taxon>
    </lineage>
</organism>
<dbReference type="InterPro" id="IPR035090">
    <property type="entry name" value="Pyridoxal_P_attach_site"/>
</dbReference>
<evidence type="ECO:0000256" key="4">
    <source>
        <dbReference type="ARBA" id="ARBA00006047"/>
    </source>
</evidence>
<keyword evidence="7 13" id="KW-0328">Glycosyltransferase</keyword>
<name>A0A1G5RXI9_9FIRM</name>
<evidence type="ECO:0000256" key="6">
    <source>
        <dbReference type="ARBA" id="ARBA00022533"/>
    </source>
</evidence>
<dbReference type="InterPro" id="IPR000811">
    <property type="entry name" value="Glyco_trans_35"/>
</dbReference>
<evidence type="ECO:0000256" key="5">
    <source>
        <dbReference type="ARBA" id="ARBA00022490"/>
    </source>
</evidence>
<evidence type="ECO:0000313" key="15">
    <source>
        <dbReference type="Proteomes" id="UP000199208"/>
    </source>
</evidence>
<dbReference type="GO" id="GO:0005737">
    <property type="term" value="C:cytoplasm"/>
    <property type="evidence" value="ECO:0007669"/>
    <property type="project" value="UniProtKB-SubCell"/>
</dbReference>
<dbReference type="CDD" id="cd04300">
    <property type="entry name" value="GT35_Glycogen_Phosphorylase"/>
    <property type="match status" value="1"/>
</dbReference>
<dbReference type="PANTHER" id="PTHR11468">
    <property type="entry name" value="GLYCOGEN PHOSPHORYLASE"/>
    <property type="match status" value="1"/>
</dbReference>
<gene>
    <name evidence="14" type="ORF">SAMN03080599_01475</name>
</gene>
<keyword evidence="9 12" id="KW-0663">Pyridoxal phosphate</keyword>
<evidence type="ECO:0000256" key="8">
    <source>
        <dbReference type="ARBA" id="ARBA00022679"/>
    </source>
</evidence>
<evidence type="ECO:0000256" key="10">
    <source>
        <dbReference type="ARBA" id="ARBA00023277"/>
    </source>
</evidence>
<comment type="function">
    <text evidence="11">Phosphorylase is an important allosteric enzyme in carbohydrate metabolism. Enzymes from different sources differ in their regulatory mechanisms and in their natural substrates. However, all known phosphorylases share catalytic and structural properties.</text>
</comment>
<dbReference type="AlphaFoldDB" id="A0A1G5RXI9"/>
<dbReference type="PIRSF" id="PIRSF000460">
    <property type="entry name" value="Pprylas_GlgP"/>
    <property type="match status" value="1"/>
</dbReference>
<evidence type="ECO:0000256" key="2">
    <source>
        <dbReference type="ARBA" id="ARBA00001933"/>
    </source>
</evidence>
<dbReference type="PROSITE" id="PS00102">
    <property type="entry name" value="PHOSPHORYLASE"/>
    <property type="match status" value="1"/>
</dbReference>
<dbReference type="Pfam" id="PF00343">
    <property type="entry name" value="Phosphorylase"/>
    <property type="match status" value="1"/>
</dbReference>
<evidence type="ECO:0000256" key="3">
    <source>
        <dbReference type="ARBA" id="ARBA00004496"/>
    </source>
</evidence>
<dbReference type="FunFam" id="3.40.50.2000:FF:000153">
    <property type="entry name" value="Alpha-1,4 glucan phosphorylase"/>
    <property type="match status" value="1"/>
</dbReference>
<dbReference type="GO" id="GO:0030170">
    <property type="term" value="F:pyridoxal phosphate binding"/>
    <property type="evidence" value="ECO:0007669"/>
    <property type="project" value="InterPro"/>
</dbReference>
<evidence type="ECO:0000256" key="1">
    <source>
        <dbReference type="ARBA" id="ARBA00001275"/>
    </source>
</evidence>
<dbReference type="InterPro" id="IPR011833">
    <property type="entry name" value="Glycg_phsphrylas"/>
</dbReference>
<reference evidence="14 15" key="1">
    <citation type="submission" date="2016-10" db="EMBL/GenBank/DDBJ databases">
        <authorList>
            <person name="de Groot N.N."/>
        </authorList>
    </citation>
    <scope>NUCLEOTIDE SEQUENCE [LARGE SCALE GENOMIC DNA]</scope>
    <source>
        <strain evidence="14 15">DSM 2784</strain>
    </source>
</reference>
<proteinExistence type="inferred from homology"/>
<evidence type="ECO:0000256" key="12">
    <source>
        <dbReference type="PIRSR" id="PIRSR000460-1"/>
    </source>
</evidence>
<keyword evidence="5" id="KW-0963">Cytoplasm</keyword>
<keyword evidence="15" id="KW-1185">Reference proteome</keyword>
<dbReference type="EMBL" id="FMWL01000005">
    <property type="protein sequence ID" value="SCZ78855.1"/>
    <property type="molecule type" value="Genomic_DNA"/>
</dbReference>
<accession>A0A1G5RXI9</accession>
<evidence type="ECO:0000256" key="7">
    <source>
        <dbReference type="ARBA" id="ARBA00022676"/>
    </source>
</evidence>
<keyword evidence="6" id="KW-0021">Allosteric enzyme</keyword>
<dbReference type="Proteomes" id="UP000199208">
    <property type="component" value="Unassembled WGS sequence"/>
</dbReference>
<comment type="similarity">
    <text evidence="4 13">Belongs to the glycogen phosphorylase family.</text>
</comment>
<feature type="modified residue" description="N6-(pyridoxal phosphate)lysine" evidence="12">
    <location>
        <position position="656"/>
    </location>
</feature>
<comment type="cofactor">
    <cofactor evidence="2 13">
        <name>pyridoxal 5'-phosphate</name>
        <dbReference type="ChEBI" id="CHEBI:597326"/>
    </cofactor>
</comment>
<dbReference type="SUPFAM" id="SSF53756">
    <property type="entry name" value="UDP-Glycosyltransferase/glycogen phosphorylase"/>
    <property type="match status" value="1"/>
</dbReference>
<dbReference type="NCBIfam" id="TIGR02093">
    <property type="entry name" value="P_ylase"/>
    <property type="match status" value="1"/>
</dbReference>
<dbReference type="RefSeq" id="WP_092590240.1">
    <property type="nucleotide sequence ID" value="NZ_FMWL01000005.1"/>
</dbReference>
<dbReference type="EC" id="2.4.1.1" evidence="13"/>
<protein>
    <recommendedName>
        <fullName evidence="13">Alpha-1,4 glucan phosphorylase</fullName>
        <ecNumber evidence="13">2.4.1.1</ecNumber>
    </recommendedName>
</protein>
<dbReference type="PANTHER" id="PTHR11468:SF3">
    <property type="entry name" value="GLYCOGEN PHOSPHORYLASE, LIVER FORM"/>
    <property type="match status" value="1"/>
</dbReference>
<dbReference type="GO" id="GO:0008184">
    <property type="term" value="F:glycogen phosphorylase activity"/>
    <property type="evidence" value="ECO:0007669"/>
    <property type="project" value="InterPro"/>
</dbReference>
<keyword evidence="8 13" id="KW-0808">Transferase</keyword>
<dbReference type="Gene3D" id="3.40.50.2000">
    <property type="entry name" value="Glycogen Phosphorylase B"/>
    <property type="match status" value="2"/>
</dbReference>
<evidence type="ECO:0000256" key="13">
    <source>
        <dbReference type="RuleBase" id="RU000587"/>
    </source>
</evidence>
<evidence type="ECO:0000256" key="11">
    <source>
        <dbReference type="ARBA" id="ARBA00025174"/>
    </source>
</evidence>
<comment type="catalytic activity">
    <reaction evidence="1 13">
        <text>[(1-&gt;4)-alpha-D-glucosyl](n) + phosphate = [(1-&gt;4)-alpha-D-glucosyl](n-1) + alpha-D-glucose 1-phosphate</text>
        <dbReference type="Rhea" id="RHEA:41732"/>
        <dbReference type="Rhea" id="RHEA-COMP:9584"/>
        <dbReference type="Rhea" id="RHEA-COMP:9586"/>
        <dbReference type="ChEBI" id="CHEBI:15444"/>
        <dbReference type="ChEBI" id="CHEBI:43474"/>
        <dbReference type="ChEBI" id="CHEBI:58601"/>
        <dbReference type="EC" id="2.4.1.1"/>
    </reaction>
</comment>
<dbReference type="GO" id="GO:0005980">
    <property type="term" value="P:glycogen catabolic process"/>
    <property type="evidence" value="ECO:0007669"/>
    <property type="project" value="UniProtKB-ARBA"/>
</dbReference>
<comment type="subcellular location">
    <subcellularLocation>
        <location evidence="3">Cytoplasm</location>
    </subcellularLocation>
</comment>
<evidence type="ECO:0000313" key="14">
    <source>
        <dbReference type="EMBL" id="SCZ78855.1"/>
    </source>
</evidence>
<comment type="function">
    <text evidence="13">Allosteric enzyme that catalyzes the rate-limiting step in glycogen catabolism, the phosphorolytic cleavage of glycogen to produce glucose-1-phosphate, and plays a central role in maintaining cellular and organismal glucose homeostasis.</text>
</comment>
<dbReference type="STRING" id="1120920.SAMN03080599_01475"/>
<keyword evidence="10 13" id="KW-0119">Carbohydrate metabolism</keyword>
<dbReference type="OrthoDB" id="9760804at2"/>
<dbReference type="FunFam" id="3.40.50.2000:FF:000003">
    <property type="entry name" value="Alpha-1,4 glucan phosphorylase"/>
    <property type="match status" value="1"/>
</dbReference>